<feature type="transmembrane region" description="Helical" evidence="14">
    <location>
        <begin position="50"/>
        <end position="72"/>
    </location>
</feature>
<keyword evidence="13 14" id="KW-0472">Membrane</keyword>
<dbReference type="InterPro" id="IPR003661">
    <property type="entry name" value="HisK_dim/P_dom"/>
</dbReference>
<reference evidence="16 17" key="1">
    <citation type="submission" date="2023-07" db="EMBL/GenBank/DDBJ databases">
        <title>Genomic Encyclopedia of Type Strains, Phase IV (KMG-IV): sequencing the most valuable type-strain genomes for metagenomic binning, comparative biology and taxonomic classification.</title>
        <authorList>
            <person name="Goeker M."/>
        </authorList>
    </citation>
    <scope>NUCLEOTIDE SEQUENCE [LARGE SCALE GENOMIC DNA]</scope>
    <source>
        <strain evidence="16 17">DSM 27594</strain>
    </source>
</reference>
<dbReference type="SUPFAM" id="SSF47384">
    <property type="entry name" value="Homodimeric domain of signal transducing histidine kinase"/>
    <property type="match status" value="1"/>
</dbReference>
<organism evidence="16 17">
    <name type="scientific">Neobacillus ginsengisoli</name>
    <dbReference type="NCBI Taxonomy" id="904295"/>
    <lineage>
        <taxon>Bacteria</taxon>
        <taxon>Bacillati</taxon>
        <taxon>Bacillota</taxon>
        <taxon>Bacilli</taxon>
        <taxon>Bacillales</taxon>
        <taxon>Bacillaceae</taxon>
        <taxon>Neobacillus</taxon>
    </lineage>
</organism>
<evidence type="ECO:0000259" key="15">
    <source>
        <dbReference type="PROSITE" id="PS50109"/>
    </source>
</evidence>
<dbReference type="Pfam" id="PF02518">
    <property type="entry name" value="HATPase_c"/>
    <property type="match status" value="1"/>
</dbReference>
<accession>A0ABT9XZ45</accession>
<dbReference type="EC" id="2.7.13.3" evidence="3"/>
<evidence type="ECO:0000256" key="9">
    <source>
        <dbReference type="ARBA" id="ARBA00022777"/>
    </source>
</evidence>
<keyword evidence="17" id="KW-1185">Reference proteome</keyword>
<evidence type="ECO:0000256" key="12">
    <source>
        <dbReference type="ARBA" id="ARBA00023012"/>
    </source>
</evidence>
<dbReference type="SMART" id="SM00388">
    <property type="entry name" value="HisKA"/>
    <property type="match status" value="1"/>
</dbReference>
<feature type="domain" description="Histidine kinase" evidence="15">
    <location>
        <begin position="136"/>
        <end position="348"/>
    </location>
</feature>
<evidence type="ECO:0000256" key="14">
    <source>
        <dbReference type="SAM" id="Phobius"/>
    </source>
</evidence>
<dbReference type="InterPro" id="IPR050398">
    <property type="entry name" value="HssS/ArlS-like"/>
</dbReference>
<evidence type="ECO:0000313" key="17">
    <source>
        <dbReference type="Proteomes" id="UP001224122"/>
    </source>
</evidence>
<protein>
    <recommendedName>
        <fullName evidence="3">histidine kinase</fullName>
        <ecNumber evidence="3">2.7.13.3</ecNumber>
    </recommendedName>
</protein>
<name>A0ABT9XZ45_9BACI</name>
<dbReference type="RefSeq" id="WP_307411113.1">
    <property type="nucleotide sequence ID" value="NZ_JAUSTW010000007.1"/>
</dbReference>
<evidence type="ECO:0000256" key="5">
    <source>
        <dbReference type="ARBA" id="ARBA00022553"/>
    </source>
</evidence>
<evidence type="ECO:0000256" key="6">
    <source>
        <dbReference type="ARBA" id="ARBA00022679"/>
    </source>
</evidence>
<dbReference type="InterPro" id="IPR003594">
    <property type="entry name" value="HATPase_dom"/>
</dbReference>
<dbReference type="SMART" id="SM00387">
    <property type="entry name" value="HATPase_c"/>
    <property type="match status" value="1"/>
</dbReference>
<dbReference type="GO" id="GO:0016301">
    <property type="term" value="F:kinase activity"/>
    <property type="evidence" value="ECO:0007669"/>
    <property type="project" value="UniProtKB-KW"/>
</dbReference>
<evidence type="ECO:0000256" key="3">
    <source>
        <dbReference type="ARBA" id="ARBA00012438"/>
    </source>
</evidence>
<keyword evidence="10" id="KW-0067">ATP-binding</keyword>
<evidence type="ECO:0000313" key="16">
    <source>
        <dbReference type="EMBL" id="MDQ0200754.1"/>
    </source>
</evidence>
<evidence type="ECO:0000256" key="13">
    <source>
        <dbReference type="ARBA" id="ARBA00023136"/>
    </source>
</evidence>
<dbReference type="Gene3D" id="3.30.565.10">
    <property type="entry name" value="Histidine kinase-like ATPase, C-terminal domain"/>
    <property type="match status" value="1"/>
</dbReference>
<evidence type="ECO:0000256" key="4">
    <source>
        <dbReference type="ARBA" id="ARBA00022475"/>
    </source>
</evidence>
<dbReference type="InterPro" id="IPR005467">
    <property type="entry name" value="His_kinase_dom"/>
</dbReference>
<keyword evidence="6" id="KW-0808">Transferase</keyword>
<keyword evidence="9 16" id="KW-0418">Kinase</keyword>
<gene>
    <name evidence="16" type="ORF">J2S10_003956</name>
</gene>
<dbReference type="Pfam" id="PF00512">
    <property type="entry name" value="HisKA"/>
    <property type="match status" value="1"/>
</dbReference>
<evidence type="ECO:0000256" key="1">
    <source>
        <dbReference type="ARBA" id="ARBA00000085"/>
    </source>
</evidence>
<proteinExistence type="predicted"/>
<dbReference type="EMBL" id="JAUSTW010000007">
    <property type="protein sequence ID" value="MDQ0200754.1"/>
    <property type="molecule type" value="Genomic_DNA"/>
</dbReference>
<keyword evidence="5" id="KW-0597">Phosphoprotein</keyword>
<evidence type="ECO:0000256" key="2">
    <source>
        <dbReference type="ARBA" id="ARBA00004651"/>
    </source>
</evidence>
<dbReference type="InterPro" id="IPR004358">
    <property type="entry name" value="Sig_transdc_His_kin-like_C"/>
</dbReference>
<dbReference type="Gene3D" id="1.10.287.130">
    <property type="match status" value="1"/>
</dbReference>
<keyword evidence="12" id="KW-0902">Two-component regulatory system</keyword>
<comment type="caution">
    <text evidence="16">The sequence shown here is derived from an EMBL/GenBank/DDBJ whole genome shotgun (WGS) entry which is preliminary data.</text>
</comment>
<dbReference type="InterPro" id="IPR036890">
    <property type="entry name" value="HATPase_C_sf"/>
</dbReference>
<dbReference type="InterPro" id="IPR036097">
    <property type="entry name" value="HisK_dim/P_sf"/>
</dbReference>
<dbReference type="PANTHER" id="PTHR45528">
    <property type="entry name" value="SENSOR HISTIDINE KINASE CPXA"/>
    <property type="match status" value="1"/>
</dbReference>
<sequence length="352" mass="41137">MFEGKEVELVNENNLYLMHIWKPLDYPEFRGEIHTYTNIEYAFLLGLKTIVYTTGSALLMIYISSFLTAFYAMRDIYVPLNTALKRLVHVNKNNFNERIPYIPNRNPYLNLLADEVNVILERSEQAVLSQQQSAREITHQIRTPLTSIRQSIDYFRMFGFKNEKKVQERLDIMEKEVERIASMTNKIISLSRLEEIPTEDAEHYDLSRNMIDYMDRKRADNENVIFEQNIQEGITTFIPYDHILEIVDSLIENAVKYSFEPKHIYTKLTADETTIQITVRNRGVEIPEDEIDKIFEHSYRAKAVQKDYVGTGLGLAVVKRFVELHKGRTHVTSENNVTTFVVTLPNKIKGKK</sequence>
<evidence type="ECO:0000256" key="7">
    <source>
        <dbReference type="ARBA" id="ARBA00022692"/>
    </source>
</evidence>
<keyword evidence="7 14" id="KW-0812">Transmembrane</keyword>
<dbReference type="PRINTS" id="PR00344">
    <property type="entry name" value="BCTRLSENSOR"/>
</dbReference>
<keyword evidence="11 14" id="KW-1133">Transmembrane helix</keyword>
<evidence type="ECO:0000256" key="10">
    <source>
        <dbReference type="ARBA" id="ARBA00022840"/>
    </source>
</evidence>
<dbReference type="CDD" id="cd00082">
    <property type="entry name" value="HisKA"/>
    <property type="match status" value="1"/>
</dbReference>
<dbReference type="PROSITE" id="PS50109">
    <property type="entry name" value="HIS_KIN"/>
    <property type="match status" value="1"/>
</dbReference>
<dbReference type="Proteomes" id="UP001224122">
    <property type="component" value="Unassembled WGS sequence"/>
</dbReference>
<keyword evidence="8" id="KW-0547">Nucleotide-binding</keyword>
<keyword evidence="4" id="KW-1003">Cell membrane</keyword>
<evidence type="ECO:0000256" key="8">
    <source>
        <dbReference type="ARBA" id="ARBA00022741"/>
    </source>
</evidence>
<evidence type="ECO:0000256" key="11">
    <source>
        <dbReference type="ARBA" id="ARBA00022989"/>
    </source>
</evidence>
<dbReference type="SUPFAM" id="SSF55874">
    <property type="entry name" value="ATPase domain of HSP90 chaperone/DNA topoisomerase II/histidine kinase"/>
    <property type="match status" value="1"/>
</dbReference>
<comment type="subcellular location">
    <subcellularLocation>
        <location evidence="2">Cell membrane</location>
        <topology evidence="2">Multi-pass membrane protein</topology>
    </subcellularLocation>
</comment>
<dbReference type="PANTHER" id="PTHR45528:SF1">
    <property type="entry name" value="SENSOR HISTIDINE KINASE CPXA"/>
    <property type="match status" value="1"/>
</dbReference>
<comment type="catalytic activity">
    <reaction evidence="1">
        <text>ATP + protein L-histidine = ADP + protein N-phospho-L-histidine.</text>
        <dbReference type="EC" id="2.7.13.3"/>
    </reaction>
</comment>